<dbReference type="PANTHER" id="PTHR11228:SF7">
    <property type="entry name" value="PQQA PEPTIDE CYCLASE"/>
    <property type="match status" value="1"/>
</dbReference>
<dbReference type="Pfam" id="PF13186">
    <property type="entry name" value="SPASM"/>
    <property type="match status" value="1"/>
</dbReference>
<dbReference type="Gene3D" id="3.20.20.70">
    <property type="entry name" value="Aldolase class I"/>
    <property type="match status" value="1"/>
</dbReference>
<keyword evidence="4" id="KW-0411">Iron-sulfur</keyword>
<dbReference type="EMBL" id="UOFT01000028">
    <property type="protein sequence ID" value="VAW92782.1"/>
    <property type="molecule type" value="Genomic_DNA"/>
</dbReference>
<dbReference type="GO" id="GO:0051536">
    <property type="term" value="F:iron-sulfur cluster binding"/>
    <property type="evidence" value="ECO:0007669"/>
    <property type="project" value="UniProtKB-KW"/>
</dbReference>
<evidence type="ECO:0000313" key="7">
    <source>
        <dbReference type="EMBL" id="VAW92782.1"/>
    </source>
</evidence>
<dbReference type="GO" id="GO:0046872">
    <property type="term" value="F:metal ion binding"/>
    <property type="evidence" value="ECO:0007669"/>
    <property type="project" value="UniProtKB-KW"/>
</dbReference>
<evidence type="ECO:0000259" key="5">
    <source>
        <dbReference type="Pfam" id="PF04055"/>
    </source>
</evidence>
<keyword evidence="2" id="KW-0479">Metal-binding</keyword>
<reference evidence="7" key="1">
    <citation type="submission" date="2018-06" db="EMBL/GenBank/DDBJ databases">
        <authorList>
            <person name="Zhirakovskaya E."/>
        </authorList>
    </citation>
    <scope>NUCLEOTIDE SEQUENCE</scope>
</reference>
<dbReference type="Pfam" id="PF04055">
    <property type="entry name" value="Radical_SAM"/>
    <property type="match status" value="1"/>
</dbReference>
<proteinExistence type="predicted"/>
<dbReference type="CDD" id="cd21109">
    <property type="entry name" value="SPASM"/>
    <property type="match status" value="1"/>
</dbReference>
<feature type="domain" description="4Fe4S-binding SPASM" evidence="6">
    <location>
        <begin position="276"/>
        <end position="331"/>
    </location>
</feature>
<dbReference type="CDD" id="cd01335">
    <property type="entry name" value="Radical_SAM"/>
    <property type="match status" value="1"/>
</dbReference>
<accession>A0A3B0ZZ95</accession>
<dbReference type="GO" id="GO:0003824">
    <property type="term" value="F:catalytic activity"/>
    <property type="evidence" value="ECO:0007669"/>
    <property type="project" value="InterPro"/>
</dbReference>
<dbReference type="InterPro" id="IPR007197">
    <property type="entry name" value="rSAM"/>
</dbReference>
<dbReference type="PANTHER" id="PTHR11228">
    <property type="entry name" value="RADICAL SAM DOMAIN PROTEIN"/>
    <property type="match status" value="1"/>
</dbReference>
<dbReference type="InterPro" id="IPR050377">
    <property type="entry name" value="Radical_SAM_PqqE_MftC-like"/>
</dbReference>
<gene>
    <name evidence="7" type="ORF">MNBD_GAMMA23-351</name>
</gene>
<dbReference type="InterPro" id="IPR013785">
    <property type="entry name" value="Aldolase_TIM"/>
</dbReference>
<dbReference type="InterPro" id="IPR058240">
    <property type="entry name" value="rSAM_sf"/>
</dbReference>
<dbReference type="SUPFAM" id="SSF102114">
    <property type="entry name" value="Radical SAM enzymes"/>
    <property type="match status" value="1"/>
</dbReference>
<name>A0A3B0ZZ95_9ZZZZ</name>
<sequence>MALFKRILRHLKMMARSRSHRSQQTPPFLVVFINSICNLTCEHCFYWKNLNQRNDLSVDEFEKLSLELGHFEHLNLSGGEPFIHKQFAEIVQFFITNNGVKEVYVPTNAYFPERTETQLKKLLKANTAEQLSLFVCEISLDGTEDFHNEFRGNPKSFEKAMETYDILAELQKEDPRLQIHCISTATDTNMKEIWELTEYLYERCPAMEHHNLAIIRGDRKNPSLQGPSLTQYEDLFQHIAKVWKPREEQRYGSIVEPMLQWGKLKVIEEDKQYIKCTAGNMTGVVYANGDVSLCEIHEPSGNLRDNSFFEIWDSVKANKLRKEIRAKQCHCTTEVFLWPSIVYQPVELIRAFFGIRKKWKKQ</sequence>
<evidence type="ECO:0000256" key="3">
    <source>
        <dbReference type="ARBA" id="ARBA00023004"/>
    </source>
</evidence>
<dbReference type="SFLD" id="SFLDG01067">
    <property type="entry name" value="SPASM/twitch_domain_containing"/>
    <property type="match status" value="1"/>
</dbReference>
<evidence type="ECO:0000256" key="1">
    <source>
        <dbReference type="ARBA" id="ARBA00022691"/>
    </source>
</evidence>
<evidence type="ECO:0008006" key="8">
    <source>
        <dbReference type="Google" id="ProtNLM"/>
    </source>
</evidence>
<dbReference type="AlphaFoldDB" id="A0A3B0ZZ95"/>
<dbReference type="InterPro" id="IPR023885">
    <property type="entry name" value="4Fe4S-binding_SPASM_dom"/>
</dbReference>
<keyword evidence="1" id="KW-0949">S-adenosyl-L-methionine</keyword>
<feature type="domain" description="Radical SAM core" evidence="5">
    <location>
        <begin position="35"/>
        <end position="182"/>
    </location>
</feature>
<evidence type="ECO:0000259" key="6">
    <source>
        <dbReference type="Pfam" id="PF13186"/>
    </source>
</evidence>
<keyword evidence="3" id="KW-0408">Iron</keyword>
<protein>
    <recommendedName>
        <fullName evidence="8">Radical SAM core domain-containing protein</fullName>
    </recommendedName>
</protein>
<organism evidence="7">
    <name type="scientific">hydrothermal vent metagenome</name>
    <dbReference type="NCBI Taxonomy" id="652676"/>
    <lineage>
        <taxon>unclassified sequences</taxon>
        <taxon>metagenomes</taxon>
        <taxon>ecological metagenomes</taxon>
    </lineage>
</organism>
<evidence type="ECO:0000256" key="4">
    <source>
        <dbReference type="ARBA" id="ARBA00023014"/>
    </source>
</evidence>
<evidence type="ECO:0000256" key="2">
    <source>
        <dbReference type="ARBA" id="ARBA00022723"/>
    </source>
</evidence>
<dbReference type="SFLD" id="SFLDS00029">
    <property type="entry name" value="Radical_SAM"/>
    <property type="match status" value="1"/>
</dbReference>